<protein>
    <recommendedName>
        <fullName evidence="4">coproporphyrinogen oxidase</fullName>
        <ecNumber evidence="4">1.3.3.3</ecNumber>
    </recommendedName>
</protein>
<evidence type="ECO:0000256" key="4">
    <source>
        <dbReference type="ARBA" id="ARBA00012869"/>
    </source>
</evidence>
<evidence type="ECO:0000313" key="9">
    <source>
        <dbReference type="EMBL" id="KAL2549937.1"/>
    </source>
</evidence>
<evidence type="ECO:0000313" key="10">
    <source>
        <dbReference type="Proteomes" id="UP001604277"/>
    </source>
</evidence>
<dbReference type="Pfam" id="PF01218">
    <property type="entry name" value="Coprogen_oxidas"/>
    <property type="match status" value="1"/>
</dbReference>
<evidence type="ECO:0000256" key="5">
    <source>
        <dbReference type="ARBA" id="ARBA00023002"/>
    </source>
</evidence>
<dbReference type="Proteomes" id="UP001604277">
    <property type="component" value="Unassembled WGS sequence"/>
</dbReference>
<comment type="catalytic activity">
    <reaction evidence="7">
        <text>coproporphyrinogen III + O2 + 2 H(+) = protoporphyrinogen IX + 2 CO2 + 2 H2O</text>
        <dbReference type="Rhea" id="RHEA:18257"/>
        <dbReference type="ChEBI" id="CHEBI:15377"/>
        <dbReference type="ChEBI" id="CHEBI:15378"/>
        <dbReference type="ChEBI" id="CHEBI:15379"/>
        <dbReference type="ChEBI" id="CHEBI:16526"/>
        <dbReference type="ChEBI" id="CHEBI:57307"/>
        <dbReference type="ChEBI" id="CHEBI:57309"/>
        <dbReference type="EC" id="1.3.3.3"/>
    </reaction>
</comment>
<accession>A0ABD1WK03</accession>
<comment type="caution">
    <text evidence="9">The sequence shown here is derived from an EMBL/GenBank/DDBJ whole genome shotgun (WGS) entry which is preliminary data.</text>
</comment>
<comment type="pathway">
    <text evidence="1">Porphyrin-containing compound metabolism; protoporphyrin-IX biosynthesis; protoporphyrinogen-IX from coproporphyrinogen-III (O2 route): step 1/1.</text>
</comment>
<dbReference type="InterPro" id="IPR001260">
    <property type="entry name" value="Coprogen_oxidase_aer"/>
</dbReference>
<sequence length="167" mass="19132">MVELGSHHGKNDNADDSRRAIRGSIDKFVTNIGGDEKPNTKMTRAKMKELRNNFHLVDEEDEWIEIESEDDGRINNDHDVASIFRSWPPTPVNVIFLPNPLDLFELSASLHDSTISEKMKDMSFTDRDKACQQLRRGCYVYDRGTTFGLKIDRRIESIPVSLPLIAR</sequence>
<keyword evidence="5" id="KW-0560">Oxidoreductase</keyword>
<proteinExistence type="inferred from homology"/>
<dbReference type="AlphaFoldDB" id="A0ABD1WK03"/>
<comment type="similarity">
    <text evidence="2">Belongs to the aerobic coproporphyrinogen-III oxidase family.</text>
</comment>
<reference evidence="10" key="1">
    <citation type="submission" date="2024-07" db="EMBL/GenBank/DDBJ databases">
        <title>Two chromosome-level genome assemblies of Korean endemic species Abeliophyllum distichum and Forsythia ovata (Oleaceae).</title>
        <authorList>
            <person name="Jang H."/>
        </authorList>
    </citation>
    <scope>NUCLEOTIDE SEQUENCE [LARGE SCALE GENOMIC DNA]</scope>
</reference>
<evidence type="ECO:0000256" key="7">
    <source>
        <dbReference type="ARBA" id="ARBA00049102"/>
    </source>
</evidence>
<keyword evidence="10" id="KW-1185">Reference proteome</keyword>
<evidence type="ECO:0000256" key="2">
    <source>
        <dbReference type="ARBA" id="ARBA00010644"/>
    </source>
</evidence>
<organism evidence="9 10">
    <name type="scientific">Forsythia ovata</name>
    <dbReference type="NCBI Taxonomy" id="205694"/>
    <lineage>
        <taxon>Eukaryota</taxon>
        <taxon>Viridiplantae</taxon>
        <taxon>Streptophyta</taxon>
        <taxon>Embryophyta</taxon>
        <taxon>Tracheophyta</taxon>
        <taxon>Spermatophyta</taxon>
        <taxon>Magnoliopsida</taxon>
        <taxon>eudicotyledons</taxon>
        <taxon>Gunneridae</taxon>
        <taxon>Pentapetalae</taxon>
        <taxon>asterids</taxon>
        <taxon>lamiids</taxon>
        <taxon>Lamiales</taxon>
        <taxon>Oleaceae</taxon>
        <taxon>Forsythieae</taxon>
        <taxon>Forsythia</taxon>
    </lineage>
</organism>
<dbReference type="GO" id="GO:0006779">
    <property type="term" value="P:porphyrin-containing compound biosynthetic process"/>
    <property type="evidence" value="ECO:0007669"/>
    <property type="project" value="UniProtKB-KW"/>
</dbReference>
<dbReference type="GO" id="GO:0004109">
    <property type="term" value="F:coproporphyrinogen oxidase activity"/>
    <property type="evidence" value="ECO:0007669"/>
    <property type="project" value="UniProtKB-EC"/>
</dbReference>
<dbReference type="PANTHER" id="PTHR10755:SF0">
    <property type="entry name" value="OXYGEN-DEPENDENT COPROPORPHYRINOGEN-III OXIDASE, MITOCHONDRIAL"/>
    <property type="match status" value="1"/>
</dbReference>
<dbReference type="PANTHER" id="PTHR10755">
    <property type="entry name" value="COPROPORPHYRINOGEN III OXIDASE, MITOCHONDRIAL"/>
    <property type="match status" value="1"/>
</dbReference>
<gene>
    <name evidence="9" type="ORF">Fot_11467</name>
</gene>
<comment type="subunit">
    <text evidence="3">Homodimer.</text>
</comment>
<dbReference type="EMBL" id="JBFOLJ010000003">
    <property type="protein sequence ID" value="KAL2549937.1"/>
    <property type="molecule type" value="Genomic_DNA"/>
</dbReference>
<dbReference type="SUPFAM" id="SSF102886">
    <property type="entry name" value="Coproporphyrinogen III oxidase"/>
    <property type="match status" value="1"/>
</dbReference>
<dbReference type="InterPro" id="IPR036406">
    <property type="entry name" value="Coprogen_oxidase_aer_sf"/>
</dbReference>
<dbReference type="Gene3D" id="3.40.1500.10">
    <property type="entry name" value="Coproporphyrinogen III oxidase, aerobic"/>
    <property type="match status" value="1"/>
</dbReference>
<dbReference type="EC" id="1.3.3.3" evidence="4"/>
<evidence type="ECO:0000256" key="6">
    <source>
        <dbReference type="ARBA" id="ARBA00023244"/>
    </source>
</evidence>
<feature type="compositionally biased region" description="Basic and acidic residues" evidence="8">
    <location>
        <begin position="1"/>
        <end position="19"/>
    </location>
</feature>
<feature type="region of interest" description="Disordered" evidence="8">
    <location>
        <begin position="1"/>
        <end position="20"/>
    </location>
</feature>
<evidence type="ECO:0000256" key="1">
    <source>
        <dbReference type="ARBA" id="ARBA00005168"/>
    </source>
</evidence>
<evidence type="ECO:0000256" key="3">
    <source>
        <dbReference type="ARBA" id="ARBA00011738"/>
    </source>
</evidence>
<keyword evidence="6" id="KW-0627">Porphyrin biosynthesis</keyword>
<evidence type="ECO:0000256" key="8">
    <source>
        <dbReference type="SAM" id="MobiDB-lite"/>
    </source>
</evidence>
<name>A0ABD1WK03_9LAMI</name>